<feature type="domain" description="HTH tetR-type" evidence="6">
    <location>
        <begin position="43"/>
        <end position="103"/>
    </location>
</feature>
<evidence type="ECO:0000256" key="3">
    <source>
        <dbReference type="ARBA" id="ARBA00023163"/>
    </source>
</evidence>
<keyword evidence="2 4" id="KW-0238">DNA-binding</keyword>
<comment type="caution">
    <text evidence="7">The sequence shown here is derived from an EMBL/GenBank/DDBJ whole genome shotgun (WGS) entry which is preliminary data.</text>
</comment>
<feature type="region of interest" description="Disordered" evidence="5">
    <location>
        <begin position="1"/>
        <end position="42"/>
    </location>
</feature>
<proteinExistence type="predicted"/>
<keyword evidence="3" id="KW-0804">Transcription</keyword>
<dbReference type="Gene3D" id="1.10.357.10">
    <property type="entry name" value="Tetracycline Repressor, domain 2"/>
    <property type="match status" value="1"/>
</dbReference>
<evidence type="ECO:0000256" key="4">
    <source>
        <dbReference type="PROSITE-ProRule" id="PRU00335"/>
    </source>
</evidence>
<dbReference type="Proteomes" id="UP001500212">
    <property type="component" value="Unassembled WGS sequence"/>
</dbReference>
<dbReference type="PROSITE" id="PS50977">
    <property type="entry name" value="HTH_TETR_2"/>
    <property type="match status" value="1"/>
</dbReference>
<dbReference type="SUPFAM" id="SSF46689">
    <property type="entry name" value="Homeodomain-like"/>
    <property type="match status" value="1"/>
</dbReference>
<evidence type="ECO:0000256" key="5">
    <source>
        <dbReference type="SAM" id="MobiDB-lite"/>
    </source>
</evidence>
<accession>A0ABP8TNV4</accession>
<evidence type="ECO:0000313" key="8">
    <source>
        <dbReference type="Proteomes" id="UP001500212"/>
    </source>
</evidence>
<evidence type="ECO:0000256" key="1">
    <source>
        <dbReference type="ARBA" id="ARBA00023015"/>
    </source>
</evidence>
<dbReference type="PANTHER" id="PTHR47506">
    <property type="entry name" value="TRANSCRIPTIONAL REGULATORY PROTEIN"/>
    <property type="match status" value="1"/>
</dbReference>
<evidence type="ECO:0000259" key="6">
    <source>
        <dbReference type="PROSITE" id="PS50977"/>
    </source>
</evidence>
<organism evidence="7 8">
    <name type="scientific">Actinoallomurus liliacearum</name>
    <dbReference type="NCBI Taxonomy" id="1080073"/>
    <lineage>
        <taxon>Bacteria</taxon>
        <taxon>Bacillati</taxon>
        <taxon>Actinomycetota</taxon>
        <taxon>Actinomycetes</taxon>
        <taxon>Streptosporangiales</taxon>
        <taxon>Thermomonosporaceae</taxon>
        <taxon>Actinoallomurus</taxon>
    </lineage>
</organism>
<dbReference type="Pfam" id="PF16925">
    <property type="entry name" value="TetR_C_13"/>
    <property type="match status" value="1"/>
</dbReference>
<dbReference type="InterPro" id="IPR009057">
    <property type="entry name" value="Homeodomain-like_sf"/>
</dbReference>
<dbReference type="SUPFAM" id="SSF48498">
    <property type="entry name" value="Tetracyclin repressor-like, C-terminal domain"/>
    <property type="match status" value="1"/>
</dbReference>
<keyword evidence="1" id="KW-0805">Transcription regulation</keyword>
<gene>
    <name evidence="7" type="ORF">GCM10023195_55410</name>
</gene>
<dbReference type="Pfam" id="PF00440">
    <property type="entry name" value="TetR_N"/>
    <property type="match status" value="1"/>
</dbReference>
<keyword evidence="8" id="KW-1185">Reference proteome</keyword>
<sequence>MADPWPRGRCSRAAAAVRKKGSLRPVSRPENAQPGRRLTPRGAATRARIVAAAVELMYVKGVNATTLDDVRAASNTSKSQLYNHFPDKEELVRAVVAARTEQVLERERGYLQRLKSFRGLVRWRDALVQRNALRNGAYGCALGSLAGELADQDDQARATLAESFAEWEGLLAAGLRRMRDSGALKPDADPEKLATGLMAALQGGYLLAETAHDIKPMEIALDMALDHVKSFLTA</sequence>
<dbReference type="EMBL" id="BAABHJ010000022">
    <property type="protein sequence ID" value="GAA4612866.1"/>
    <property type="molecule type" value="Genomic_DNA"/>
</dbReference>
<reference evidence="8" key="1">
    <citation type="journal article" date="2019" name="Int. J. Syst. Evol. Microbiol.">
        <title>The Global Catalogue of Microorganisms (GCM) 10K type strain sequencing project: providing services to taxonomists for standard genome sequencing and annotation.</title>
        <authorList>
            <consortium name="The Broad Institute Genomics Platform"/>
            <consortium name="The Broad Institute Genome Sequencing Center for Infectious Disease"/>
            <person name="Wu L."/>
            <person name="Ma J."/>
        </authorList>
    </citation>
    <scope>NUCLEOTIDE SEQUENCE [LARGE SCALE GENOMIC DNA]</scope>
    <source>
        <strain evidence="8">JCM 17938</strain>
    </source>
</reference>
<evidence type="ECO:0000313" key="7">
    <source>
        <dbReference type="EMBL" id="GAA4612866.1"/>
    </source>
</evidence>
<protein>
    <submittedName>
        <fullName evidence="7">TetR/AcrR family transcriptional regulator</fullName>
    </submittedName>
</protein>
<dbReference type="InterPro" id="IPR036271">
    <property type="entry name" value="Tet_transcr_reg_TetR-rel_C_sf"/>
</dbReference>
<dbReference type="PRINTS" id="PR00455">
    <property type="entry name" value="HTHTETR"/>
</dbReference>
<dbReference type="PANTHER" id="PTHR47506:SF1">
    <property type="entry name" value="HTH-TYPE TRANSCRIPTIONAL REGULATOR YJDC"/>
    <property type="match status" value="1"/>
</dbReference>
<dbReference type="InterPro" id="IPR011075">
    <property type="entry name" value="TetR_C"/>
</dbReference>
<evidence type="ECO:0000256" key="2">
    <source>
        <dbReference type="ARBA" id="ARBA00023125"/>
    </source>
</evidence>
<name>A0ABP8TNV4_9ACTN</name>
<dbReference type="InterPro" id="IPR001647">
    <property type="entry name" value="HTH_TetR"/>
</dbReference>
<feature type="DNA-binding region" description="H-T-H motif" evidence="4">
    <location>
        <begin position="66"/>
        <end position="85"/>
    </location>
</feature>